<dbReference type="InterPro" id="IPR007138">
    <property type="entry name" value="ABM_dom"/>
</dbReference>
<dbReference type="InterPro" id="IPR050744">
    <property type="entry name" value="AI-2_Isomerase_LsrG"/>
</dbReference>
<dbReference type="SUPFAM" id="SSF54909">
    <property type="entry name" value="Dimeric alpha+beta barrel"/>
    <property type="match status" value="1"/>
</dbReference>
<dbReference type="Pfam" id="PF03992">
    <property type="entry name" value="ABM"/>
    <property type="match status" value="1"/>
</dbReference>
<proteinExistence type="predicted"/>
<keyword evidence="3" id="KW-1185">Reference proteome</keyword>
<name>A0ABW1EVD8_9ACTN</name>
<evidence type="ECO:0000259" key="1">
    <source>
        <dbReference type="PROSITE" id="PS51725"/>
    </source>
</evidence>
<dbReference type="PANTHER" id="PTHR33336">
    <property type="entry name" value="QUINOL MONOOXYGENASE YGIN-RELATED"/>
    <property type="match status" value="1"/>
</dbReference>
<organism evidence="2 3">
    <name type="scientific">Kitasatospora aburaviensis</name>
    <dbReference type="NCBI Taxonomy" id="67265"/>
    <lineage>
        <taxon>Bacteria</taxon>
        <taxon>Bacillati</taxon>
        <taxon>Actinomycetota</taxon>
        <taxon>Actinomycetes</taxon>
        <taxon>Kitasatosporales</taxon>
        <taxon>Streptomycetaceae</taxon>
        <taxon>Kitasatospora</taxon>
    </lineage>
</organism>
<dbReference type="GO" id="GO:0004497">
    <property type="term" value="F:monooxygenase activity"/>
    <property type="evidence" value="ECO:0007669"/>
    <property type="project" value="UniProtKB-KW"/>
</dbReference>
<dbReference type="PROSITE" id="PS51725">
    <property type="entry name" value="ABM"/>
    <property type="match status" value="1"/>
</dbReference>
<gene>
    <name evidence="2" type="ORF">ACFP0N_11425</name>
</gene>
<accession>A0ABW1EVD8</accession>
<protein>
    <submittedName>
        <fullName evidence="2">Quinol monooxygenase</fullName>
        <ecNumber evidence="2">1.-.-.-</ecNumber>
    </submittedName>
</protein>
<dbReference type="Gene3D" id="3.30.70.100">
    <property type="match status" value="1"/>
</dbReference>
<dbReference type="PANTHER" id="PTHR33336:SF15">
    <property type="entry name" value="ABM DOMAIN-CONTAINING PROTEIN"/>
    <property type="match status" value="1"/>
</dbReference>
<evidence type="ECO:0000313" key="3">
    <source>
        <dbReference type="Proteomes" id="UP001596067"/>
    </source>
</evidence>
<keyword evidence="2" id="KW-0560">Oxidoreductase</keyword>
<dbReference type="EMBL" id="JBHSOD010000010">
    <property type="protein sequence ID" value="MFC5885580.1"/>
    <property type="molecule type" value="Genomic_DNA"/>
</dbReference>
<sequence>MTVVVARLQARPERVAELAESLAALAEQTRKEPGALGYAVCGLDDGEFLVVERYADRAACDGHFAAAYVTELLGRFPELLLTDPQVEIADPLAGFHR</sequence>
<dbReference type="Proteomes" id="UP001596067">
    <property type="component" value="Unassembled WGS sequence"/>
</dbReference>
<keyword evidence="2" id="KW-0503">Monooxygenase</keyword>
<dbReference type="InterPro" id="IPR011008">
    <property type="entry name" value="Dimeric_a/b-barrel"/>
</dbReference>
<comment type="caution">
    <text evidence="2">The sequence shown here is derived from an EMBL/GenBank/DDBJ whole genome shotgun (WGS) entry which is preliminary data.</text>
</comment>
<feature type="domain" description="ABM" evidence="1">
    <location>
        <begin position="2"/>
        <end position="88"/>
    </location>
</feature>
<reference evidence="3" key="1">
    <citation type="journal article" date="2019" name="Int. J. Syst. Evol. Microbiol.">
        <title>The Global Catalogue of Microorganisms (GCM) 10K type strain sequencing project: providing services to taxonomists for standard genome sequencing and annotation.</title>
        <authorList>
            <consortium name="The Broad Institute Genomics Platform"/>
            <consortium name="The Broad Institute Genome Sequencing Center for Infectious Disease"/>
            <person name="Wu L."/>
            <person name="Ma J."/>
        </authorList>
    </citation>
    <scope>NUCLEOTIDE SEQUENCE [LARGE SCALE GENOMIC DNA]</scope>
    <source>
        <strain evidence="3">CGMCC 4.1469</strain>
    </source>
</reference>
<dbReference type="EC" id="1.-.-.-" evidence="2"/>
<dbReference type="RefSeq" id="WP_313761742.1">
    <property type="nucleotide sequence ID" value="NZ_BAAAVH010000049.1"/>
</dbReference>
<evidence type="ECO:0000313" key="2">
    <source>
        <dbReference type="EMBL" id="MFC5885580.1"/>
    </source>
</evidence>